<dbReference type="AlphaFoldDB" id="A0A2Z6QMQ5"/>
<dbReference type="Gene3D" id="3.40.50.300">
    <property type="entry name" value="P-loop containing nucleotide triphosphate hydrolases"/>
    <property type="match status" value="1"/>
</dbReference>
<reference evidence="3 4" key="1">
    <citation type="submission" date="2017-11" db="EMBL/GenBank/DDBJ databases">
        <title>The genome of Rhizophagus clarus HR1 reveals common genetic basis of auxotrophy among arbuscular mycorrhizal fungi.</title>
        <authorList>
            <person name="Kobayashi Y."/>
        </authorList>
    </citation>
    <scope>NUCLEOTIDE SEQUENCE [LARGE SCALE GENOMIC DNA]</scope>
    <source>
        <strain evidence="3 4">HR1</strain>
    </source>
</reference>
<dbReference type="SUPFAM" id="SSF52540">
    <property type="entry name" value="P-loop containing nucleoside triphosphate hydrolases"/>
    <property type="match status" value="1"/>
</dbReference>
<sequence length="559" mass="64588">MPWERKNVYFVDPAENNKKLIELICEGEYVLLHGPRASGKSTRALRAIDQLEERGYFCIYFAFSYLSDNVERFWTTCARGIRRELVKKYNDRVNNLRKAKHCNIPFMENLDDIFDVFSNKTEIWNFLDGRKIILFFDELDTLLTSRLNDVCNSFLSNLRAIKTGPSYVIKSVIGIGTFSILDLNQSDRSLSPFNINDAFANPNFTKEQVEFIFKDFMNDRDLKIDDRIIDDIYKSTNGHAGLVNLCGRVVDAISGEYSEWILYKINNLGMEISNYATFMRLIKSLKSDDARDAMNLLRTRFLGSLDTEEITDCNELSLVRFLISEGVLIYEGDFRNSKTFRMSSPFIDLLIRRYVIPDLYPSYPLNKAPLRGDYKLDTLRILETALSYFDKDIIQMGSSRSFKIAPGRVNGKTKARVPRESIYENELYRVLVNWLCKEGAEVTAQWHLKINSNDKYCDIVVRKHDQVILLELLATPTKGQLDEHYDRVLIYAESLSATETWIVNFTCEDGVELCPHWPSLDSGVQAVLFKHDLNFTKVQMVTHTWDTTGKSYATSVKEI</sequence>
<name>A0A2Z6QMQ5_9GLOM</name>
<keyword evidence="4" id="KW-1185">Reference proteome</keyword>
<protein>
    <recommendedName>
        <fullName evidence="2">Nephrocystin 3-like N-terminal domain-containing protein</fullName>
    </recommendedName>
</protein>
<evidence type="ECO:0000313" key="3">
    <source>
        <dbReference type="EMBL" id="GBB91330.1"/>
    </source>
</evidence>
<dbReference type="Pfam" id="PF24883">
    <property type="entry name" value="NPHP3_N"/>
    <property type="match status" value="1"/>
</dbReference>
<dbReference type="Proteomes" id="UP000247702">
    <property type="component" value="Unassembled WGS sequence"/>
</dbReference>
<dbReference type="EMBL" id="BEXD01000953">
    <property type="protein sequence ID" value="GBB91330.1"/>
    <property type="molecule type" value="Genomic_DNA"/>
</dbReference>
<organism evidence="3 4">
    <name type="scientific">Rhizophagus clarus</name>
    <dbReference type="NCBI Taxonomy" id="94130"/>
    <lineage>
        <taxon>Eukaryota</taxon>
        <taxon>Fungi</taxon>
        <taxon>Fungi incertae sedis</taxon>
        <taxon>Mucoromycota</taxon>
        <taxon>Glomeromycotina</taxon>
        <taxon>Glomeromycetes</taxon>
        <taxon>Glomerales</taxon>
        <taxon>Glomeraceae</taxon>
        <taxon>Rhizophagus</taxon>
    </lineage>
</organism>
<proteinExistence type="predicted"/>
<comment type="caution">
    <text evidence="3">The sequence shown here is derived from an EMBL/GenBank/DDBJ whole genome shotgun (WGS) entry which is preliminary data.</text>
</comment>
<gene>
    <name evidence="3" type="ORF">RclHR1_18560003</name>
</gene>
<evidence type="ECO:0000313" key="4">
    <source>
        <dbReference type="Proteomes" id="UP000247702"/>
    </source>
</evidence>
<feature type="domain" description="Nephrocystin 3-like N-terminal" evidence="2">
    <location>
        <begin position="29"/>
        <end position="145"/>
    </location>
</feature>
<dbReference type="InterPro" id="IPR027417">
    <property type="entry name" value="P-loop_NTPase"/>
</dbReference>
<evidence type="ECO:0000259" key="2">
    <source>
        <dbReference type="Pfam" id="PF24883"/>
    </source>
</evidence>
<accession>A0A2Z6QMQ5</accession>
<dbReference type="STRING" id="94130.A0A2Z6QMQ5"/>
<keyword evidence="1" id="KW-0677">Repeat</keyword>
<dbReference type="InterPro" id="IPR056884">
    <property type="entry name" value="NPHP3-like_N"/>
</dbReference>
<evidence type="ECO:0000256" key="1">
    <source>
        <dbReference type="ARBA" id="ARBA00022737"/>
    </source>
</evidence>